<keyword evidence="1" id="KW-1133">Transmembrane helix</keyword>
<dbReference type="RefSeq" id="WP_220203513.1">
    <property type="nucleotide sequence ID" value="NZ_BNJK01000001.1"/>
</dbReference>
<keyword evidence="3" id="KW-1185">Reference proteome</keyword>
<dbReference type="AlphaFoldDB" id="A0A8J3INQ6"/>
<dbReference type="EMBL" id="BNJK01000001">
    <property type="protein sequence ID" value="GHO92691.1"/>
    <property type="molecule type" value="Genomic_DNA"/>
</dbReference>
<accession>A0A8J3INQ6</accession>
<reference evidence="2" key="1">
    <citation type="submission" date="2020-10" db="EMBL/GenBank/DDBJ databases">
        <title>Taxonomic study of unclassified bacteria belonging to the class Ktedonobacteria.</title>
        <authorList>
            <person name="Yabe S."/>
            <person name="Wang C.M."/>
            <person name="Zheng Y."/>
            <person name="Sakai Y."/>
            <person name="Cavaletti L."/>
            <person name="Monciardini P."/>
            <person name="Donadio S."/>
        </authorList>
    </citation>
    <scope>NUCLEOTIDE SEQUENCE</scope>
    <source>
        <strain evidence="2">ID150040</strain>
    </source>
</reference>
<keyword evidence="1" id="KW-0812">Transmembrane</keyword>
<protein>
    <submittedName>
        <fullName evidence="2">Uncharacterized protein</fullName>
    </submittedName>
</protein>
<feature type="transmembrane region" description="Helical" evidence="1">
    <location>
        <begin position="20"/>
        <end position="38"/>
    </location>
</feature>
<keyword evidence="1" id="KW-0472">Membrane</keyword>
<organism evidence="2 3">
    <name type="scientific">Reticulibacter mediterranei</name>
    <dbReference type="NCBI Taxonomy" id="2778369"/>
    <lineage>
        <taxon>Bacteria</taxon>
        <taxon>Bacillati</taxon>
        <taxon>Chloroflexota</taxon>
        <taxon>Ktedonobacteria</taxon>
        <taxon>Ktedonobacterales</taxon>
        <taxon>Reticulibacteraceae</taxon>
        <taxon>Reticulibacter</taxon>
    </lineage>
</organism>
<name>A0A8J3INQ6_9CHLR</name>
<gene>
    <name evidence="2" type="ORF">KSF_027390</name>
</gene>
<proteinExistence type="predicted"/>
<comment type="caution">
    <text evidence="2">The sequence shown here is derived from an EMBL/GenBank/DDBJ whole genome shotgun (WGS) entry which is preliminary data.</text>
</comment>
<evidence type="ECO:0000313" key="3">
    <source>
        <dbReference type="Proteomes" id="UP000597444"/>
    </source>
</evidence>
<sequence length="469" mass="49908">MFKSNGVPLVDPSRRWRHGLSLALGGIFLAVMLVSMLIDTPTRVHAHPATVNMNCTLIVPRNPLSAAGLATPYILKATNPADGPCLQANPMQSAFVQAAVVNPKTGFLAVYDPLVIDQRTRPAARPVIPFIPTGSVVGIWFGFNGAVLTLQGEQANTLAQSNCVNGIPGSPFGQFAYCNAVRFFAAAHQGIKVGNIVPPALGRDRKGLICPTTRSFFIVDQDQSDNVTTSYLIAPNGRLAQNTVANRVALRNATVLTNPSDNRLLISVDATLGCTPWMRPDLADPGHLTTALPLNELQAAVRQPAPVALIPFNDPMVLVMKNNTFVPNLTKLNLFRVGVDQPVAQTLGDASPRPYCINLMQVAPPRLAINAPLLGRGATPDAAVGNTLFTFMAQRYVNTFVNPLGEGLNCMKMFHLQPLVATVKTGDDVAIAVLITVNGRQRCFNSLGIVSPIKACAGATSTPSSGVTR</sequence>
<evidence type="ECO:0000256" key="1">
    <source>
        <dbReference type="SAM" id="Phobius"/>
    </source>
</evidence>
<dbReference type="Proteomes" id="UP000597444">
    <property type="component" value="Unassembled WGS sequence"/>
</dbReference>
<evidence type="ECO:0000313" key="2">
    <source>
        <dbReference type="EMBL" id="GHO92691.1"/>
    </source>
</evidence>